<dbReference type="AlphaFoldDB" id="A0A0M6WY24"/>
<gene>
    <name evidence="4" type="ORF">M72_16201</name>
</gene>
<dbReference type="Proteomes" id="UP000049979">
    <property type="component" value="Unassembled WGS sequence"/>
</dbReference>
<dbReference type="Pfam" id="PF09967">
    <property type="entry name" value="DUF2201"/>
    <property type="match status" value="1"/>
</dbReference>
<feature type="compositionally biased region" description="Polar residues" evidence="1">
    <location>
        <begin position="185"/>
        <end position="208"/>
    </location>
</feature>
<evidence type="ECO:0000313" key="5">
    <source>
        <dbReference type="Proteomes" id="UP000049979"/>
    </source>
</evidence>
<protein>
    <recommendedName>
        <fullName evidence="6">Metallopeptidase</fullName>
    </recommendedName>
</protein>
<dbReference type="InterPro" id="IPR025154">
    <property type="entry name" value="Put_metallopeptidase_dom"/>
</dbReference>
<evidence type="ECO:0000256" key="1">
    <source>
        <dbReference type="SAM" id="MobiDB-lite"/>
    </source>
</evidence>
<evidence type="ECO:0000313" key="4">
    <source>
        <dbReference type="EMBL" id="CRL42632.1"/>
    </source>
</evidence>
<dbReference type="PANTHER" id="PTHR38730">
    <property type="entry name" value="SLL7028 PROTEIN"/>
    <property type="match status" value="1"/>
</dbReference>
<dbReference type="InterPro" id="IPR018698">
    <property type="entry name" value="VWA-like_dom"/>
</dbReference>
<evidence type="ECO:0000259" key="2">
    <source>
        <dbReference type="Pfam" id="PF09967"/>
    </source>
</evidence>
<dbReference type="EMBL" id="CVRR01000071">
    <property type="protein sequence ID" value="CRL42632.1"/>
    <property type="molecule type" value="Genomic_DNA"/>
</dbReference>
<feature type="region of interest" description="Disordered" evidence="1">
    <location>
        <begin position="180"/>
        <end position="229"/>
    </location>
</feature>
<name>A0A0M6WY24_9FIRM</name>
<feature type="domain" description="Putative metallopeptidase" evidence="3">
    <location>
        <begin position="29"/>
        <end position="257"/>
    </location>
</feature>
<evidence type="ECO:0008006" key="6">
    <source>
        <dbReference type="Google" id="ProtNLM"/>
    </source>
</evidence>
<organism evidence="4 5">
    <name type="scientific">Roseburia faecis</name>
    <dbReference type="NCBI Taxonomy" id="301302"/>
    <lineage>
        <taxon>Bacteria</taxon>
        <taxon>Bacillati</taxon>
        <taxon>Bacillota</taxon>
        <taxon>Clostridia</taxon>
        <taxon>Lachnospirales</taxon>
        <taxon>Lachnospiraceae</taxon>
        <taxon>Roseburia</taxon>
    </lineage>
</organism>
<dbReference type="OrthoDB" id="9809307at2"/>
<feature type="domain" description="VWA-like" evidence="2">
    <location>
        <begin position="321"/>
        <end position="443"/>
    </location>
</feature>
<dbReference type="STRING" id="301302.ERS852420_01104"/>
<proteinExistence type="predicted"/>
<evidence type="ECO:0000259" key="3">
    <source>
        <dbReference type="Pfam" id="PF13203"/>
    </source>
</evidence>
<keyword evidence="5" id="KW-1185">Reference proteome</keyword>
<reference evidence="5" key="1">
    <citation type="submission" date="2015-05" db="EMBL/GenBank/DDBJ databases">
        <authorList>
            <consortium name="Pathogen Informatics"/>
        </authorList>
    </citation>
    <scope>NUCLEOTIDE SEQUENCE [LARGE SCALE GENOMIC DNA]</scope>
    <source>
        <strain evidence="5">M72</strain>
    </source>
</reference>
<dbReference type="RefSeq" id="WP_055068749.1">
    <property type="nucleotide sequence ID" value="NZ_CP173697.1"/>
</dbReference>
<dbReference type="PANTHER" id="PTHR38730:SF1">
    <property type="entry name" value="SLL7028 PROTEIN"/>
    <property type="match status" value="1"/>
</dbReference>
<sequence>MKTREQLEATGNKILNSVRTELYLSMRFMGPALGSLGFAMDLSTRTVGTDAVYIRFNPTYLLQTYIERPEILNRTYMHMLMHCLFRHMFSAKQHEDAQLWDLCCDIAVESVVDSMDYPTILRVTSDFRQEWYEKLEKEVSVLTAEKLYQYFMLRKRDPYLEESLRQEFLLCDHSFWQRMEKEPSQEQNKNQPPVPQENPQMDSDQQENAGEKTSDATPLGKTDPKEDEWKEHAKRIESDMETYAKDAAADAGKLAWMLKLSSRERKSYKEFLKRFAVVREEVSVDMDSFDYGFYMYGLQHYGNMPLIEENEFREAKKIEELVIAIDTSASCKEKLVQQFLNETGAILKHQESFFHKVNIRIIECDNQIQKDIPIKNLDEIGKYTEQFSVSGGYGTDFRPVFSYVEKLRNSGELKNLKGLMYFTDGYGEYPKKPTDYQTVFVFYGDDTPQKTFSGEPIKVPDWAVKLYLSEDTKG</sequence>
<dbReference type="Pfam" id="PF13203">
    <property type="entry name" value="DUF2201_N"/>
    <property type="match status" value="1"/>
</dbReference>
<accession>A0A0M6WY24</accession>